<sequence>MQANHTTHRHRIVIVIASSSSSHRHRIVIASSSILDVYSYFGL</sequence>
<dbReference type="Proteomes" id="UP001596047">
    <property type="component" value="Unassembled WGS sequence"/>
</dbReference>
<keyword evidence="2" id="KW-1185">Reference proteome</keyword>
<organism evidence="1 2">
    <name type="scientific">Paenibacillus solisilvae</name>
    <dbReference type="NCBI Taxonomy" id="2486751"/>
    <lineage>
        <taxon>Bacteria</taxon>
        <taxon>Bacillati</taxon>
        <taxon>Bacillota</taxon>
        <taxon>Bacilli</taxon>
        <taxon>Bacillales</taxon>
        <taxon>Paenibacillaceae</taxon>
        <taxon>Paenibacillus</taxon>
    </lineage>
</organism>
<name>A0ABW0W6Q3_9BACL</name>
<protein>
    <submittedName>
        <fullName evidence="1">Uncharacterized protein</fullName>
    </submittedName>
</protein>
<reference evidence="2" key="1">
    <citation type="journal article" date="2019" name="Int. J. Syst. Evol. Microbiol.">
        <title>The Global Catalogue of Microorganisms (GCM) 10K type strain sequencing project: providing services to taxonomists for standard genome sequencing and annotation.</title>
        <authorList>
            <consortium name="The Broad Institute Genomics Platform"/>
            <consortium name="The Broad Institute Genome Sequencing Center for Infectious Disease"/>
            <person name="Wu L."/>
            <person name="Ma J."/>
        </authorList>
    </citation>
    <scope>NUCLEOTIDE SEQUENCE [LARGE SCALE GENOMIC DNA]</scope>
    <source>
        <strain evidence="2">CGMCC 1.3240</strain>
    </source>
</reference>
<comment type="caution">
    <text evidence="1">The sequence shown here is derived from an EMBL/GenBank/DDBJ whole genome shotgun (WGS) entry which is preliminary data.</text>
</comment>
<proteinExistence type="predicted"/>
<gene>
    <name evidence="1" type="ORF">ACFPYJ_31355</name>
</gene>
<evidence type="ECO:0000313" key="2">
    <source>
        <dbReference type="Proteomes" id="UP001596047"/>
    </source>
</evidence>
<dbReference type="EMBL" id="JBHSOW010000127">
    <property type="protein sequence ID" value="MFC5653540.1"/>
    <property type="molecule type" value="Genomic_DNA"/>
</dbReference>
<dbReference type="RefSeq" id="WP_379192193.1">
    <property type="nucleotide sequence ID" value="NZ_JBHSOW010000127.1"/>
</dbReference>
<accession>A0ABW0W6Q3</accession>
<evidence type="ECO:0000313" key="1">
    <source>
        <dbReference type="EMBL" id="MFC5653540.1"/>
    </source>
</evidence>